<comment type="caution">
    <text evidence="1">The sequence shown here is derived from an EMBL/GenBank/DDBJ whole genome shotgun (WGS) entry which is preliminary data.</text>
</comment>
<gene>
    <name evidence="1" type="ORF">GUJ93_ZPchr0011g28492</name>
</gene>
<evidence type="ECO:0000313" key="1">
    <source>
        <dbReference type="EMBL" id="KAG8090905.1"/>
    </source>
</evidence>
<sequence>MCCPTTARLLAPPNTEAPCGCPPRPGPARTSLPRAPALSCSPRHDWIPCAAPCHLRRPAMASLRHALRSAQCHSQPPPHFLASPRRWLRRRQCHNGLSFVCVIHSSFTGKWVYPRVYSTRE</sequence>
<organism evidence="1 2">
    <name type="scientific">Zizania palustris</name>
    <name type="common">Northern wild rice</name>
    <dbReference type="NCBI Taxonomy" id="103762"/>
    <lineage>
        <taxon>Eukaryota</taxon>
        <taxon>Viridiplantae</taxon>
        <taxon>Streptophyta</taxon>
        <taxon>Embryophyta</taxon>
        <taxon>Tracheophyta</taxon>
        <taxon>Spermatophyta</taxon>
        <taxon>Magnoliopsida</taxon>
        <taxon>Liliopsida</taxon>
        <taxon>Poales</taxon>
        <taxon>Poaceae</taxon>
        <taxon>BOP clade</taxon>
        <taxon>Oryzoideae</taxon>
        <taxon>Oryzeae</taxon>
        <taxon>Zizaniinae</taxon>
        <taxon>Zizania</taxon>
    </lineage>
</organism>
<accession>A0A8J5WIF7</accession>
<dbReference type="Proteomes" id="UP000729402">
    <property type="component" value="Unassembled WGS sequence"/>
</dbReference>
<dbReference type="EMBL" id="JAAALK010000081">
    <property type="protein sequence ID" value="KAG8090905.1"/>
    <property type="molecule type" value="Genomic_DNA"/>
</dbReference>
<protein>
    <submittedName>
        <fullName evidence="1">Uncharacterized protein</fullName>
    </submittedName>
</protein>
<dbReference type="AlphaFoldDB" id="A0A8J5WIF7"/>
<name>A0A8J5WIF7_ZIZPA</name>
<proteinExistence type="predicted"/>
<evidence type="ECO:0000313" key="2">
    <source>
        <dbReference type="Proteomes" id="UP000729402"/>
    </source>
</evidence>
<reference evidence="1" key="2">
    <citation type="submission" date="2021-02" db="EMBL/GenBank/DDBJ databases">
        <authorList>
            <person name="Kimball J.A."/>
            <person name="Haas M.W."/>
            <person name="Macchietto M."/>
            <person name="Kono T."/>
            <person name="Duquette J."/>
            <person name="Shao M."/>
        </authorList>
    </citation>
    <scope>NUCLEOTIDE SEQUENCE</scope>
    <source>
        <tissue evidence="1">Fresh leaf tissue</tissue>
    </source>
</reference>
<reference evidence="1" key="1">
    <citation type="journal article" date="2021" name="bioRxiv">
        <title>Whole Genome Assembly and Annotation of Northern Wild Rice, Zizania palustris L., Supports a Whole Genome Duplication in the Zizania Genus.</title>
        <authorList>
            <person name="Haas M."/>
            <person name="Kono T."/>
            <person name="Macchietto M."/>
            <person name="Millas R."/>
            <person name="McGilp L."/>
            <person name="Shao M."/>
            <person name="Duquette J."/>
            <person name="Hirsch C.N."/>
            <person name="Kimball J."/>
        </authorList>
    </citation>
    <scope>NUCLEOTIDE SEQUENCE</scope>
    <source>
        <tissue evidence="1">Fresh leaf tissue</tissue>
    </source>
</reference>
<keyword evidence="2" id="KW-1185">Reference proteome</keyword>